<evidence type="ECO:0000259" key="10">
    <source>
        <dbReference type="PROSITE" id="PS50836"/>
    </source>
</evidence>
<feature type="region of interest" description="Disordered" evidence="7">
    <location>
        <begin position="249"/>
        <end position="269"/>
    </location>
</feature>
<keyword evidence="2" id="KW-0813">Transport</keyword>
<evidence type="ECO:0000256" key="2">
    <source>
        <dbReference type="ARBA" id="ARBA00022448"/>
    </source>
</evidence>
<dbReference type="Gene3D" id="2.60.40.1210">
    <property type="entry name" value="Cellobiose dehydrogenase, cytochrome domain"/>
    <property type="match status" value="1"/>
</dbReference>
<feature type="transmembrane region" description="Helical" evidence="8">
    <location>
        <begin position="391"/>
        <end position="411"/>
    </location>
</feature>
<feature type="compositionally biased region" description="Low complexity" evidence="7">
    <location>
        <begin position="249"/>
        <end position="262"/>
    </location>
</feature>
<reference evidence="12 13" key="1">
    <citation type="journal article" date="2016" name="Mol. Biol. Evol.">
        <title>Comparative Genomics of Early-Diverging Mushroom-Forming Fungi Provides Insights into the Origins of Lignocellulose Decay Capabilities.</title>
        <authorList>
            <person name="Nagy L.G."/>
            <person name="Riley R."/>
            <person name="Tritt A."/>
            <person name="Adam C."/>
            <person name="Daum C."/>
            <person name="Floudas D."/>
            <person name="Sun H."/>
            <person name="Yadav J.S."/>
            <person name="Pangilinan J."/>
            <person name="Larsson K.H."/>
            <person name="Matsuura K."/>
            <person name="Barry K."/>
            <person name="Labutti K."/>
            <person name="Kuo R."/>
            <person name="Ohm R.A."/>
            <person name="Bhattacharya S.S."/>
            <person name="Shirouzu T."/>
            <person name="Yoshinaga Y."/>
            <person name="Martin F.M."/>
            <person name="Grigoriev I.V."/>
            <person name="Hibbett D.S."/>
        </authorList>
    </citation>
    <scope>NUCLEOTIDE SEQUENCE [LARGE SCALE GENOMIC DNA]</scope>
    <source>
        <strain evidence="12 13">HHB12029</strain>
    </source>
</reference>
<feature type="transmembrane region" description="Helical" evidence="8">
    <location>
        <begin position="431"/>
        <end position="452"/>
    </location>
</feature>
<accession>A0A165BI67</accession>
<dbReference type="PANTHER" id="PTHR47797:SF3">
    <property type="entry name" value="CYTOCHROME B561 DOMAIN-CONTAINING PROTEIN"/>
    <property type="match status" value="1"/>
</dbReference>
<dbReference type="SUPFAM" id="SSF49344">
    <property type="entry name" value="CBD9-like"/>
    <property type="match status" value="1"/>
</dbReference>
<feature type="transmembrane region" description="Helical" evidence="8">
    <location>
        <begin position="360"/>
        <end position="379"/>
    </location>
</feature>
<evidence type="ECO:0000256" key="7">
    <source>
        <dbReference type="SAM" id="MobiDB-lite"/>
    </source>
</evidence>
<keyword evidence="5 8" id="KW-1133">Transmembrane helix</keyword>
<keyword evidence="3 8" id="KW-0812">Transmembrane</keyword>
<evidence type="ECO:0000313" key="13">
    <source>
        <dbReference type="Proteomes" id="UP000077266"/>
    </source>
</evidence>
<dbReference type="Gene3D" id="1.20.120.1770">
    <property type="match status" value="1"/>
</dbReference>
<dbReference type="PANTHER" id="PTHR47797">
    <property type="entry name" value="DEHYDROGENASE, PUTATIVE (AFU_ORTHOLOGUE AFUA_8G05805)-RELATED"/>
    <property type="match status" value="1"/>
</dbReference>
<gene>
    <name evidence="12" type="ORF">EXIGLDRAFT_845335</name>
</gene>
<dbReference type="InParanoid" id="A0A165BI67"/>
<dbReference type="EMBL" id="KV426458">
    <property type="protein sequence ID" value="KZV80697.1"/>
    <property type="molecule type" value="Genomic_DNA"/>
</dbReference>
<keyword evidence="4" id="KW-0249">Electron transport</keyword>
<feature type="chain" id="PRO_5007855643" description="CBD9-like protein" evidence="9">
    <location>
        <begin position="20"/>
        <end position="479"/>
    </location>
</feature>
<evidence type="ECO:0000256" key="1">
    <source>
        <dbReference type="ARBA" id="ARBA00004370"/>
    </source>
</evidence>
<evidence type="ECO:0000256" key="5">
    <source>
        <dbReference type="ARBA" id="ARBA00022989"/>
    </source>
</evidence>
<dbReference type="Pfam" id="PF03188">
    <property type="entry name" value="Cytochrom_B561"/>
    <property type="match status" value="1"/>
</dbReference>
<dbReference type="InterPro" id="IPR005018">
    <property type="entry name" value="DOMON_domain"/>
</dbReference>
<evidence type="ECO:0000313" key="12">
    <source>
        <dbReference type="EMBL" id="KZV80697.1"/>
    </source>
</evidence>
<comment type="subcellular location">
    <subcellularLocation>
        <location evidence="1">Membrane</location>
    </subcellularLocation>
</comment>
<dbReference type="SMART" id="SM00665">
    <property type="entry name" value="B561"/>
    <property type="match status" value="1"/>
</dbReference>
<feature type="transmembrane region" description="Helical" evidence="8">
    <location>
        <begin position="288"/>
        <end position="309"/>
    </location>
</feature>
<evidence type="ECO:0000259" key="11">
    <source>
        <dbReference type="PROSITE" id="PS50939"/>
    </source>
</evidence>
<feature type="compositionally biased region" description="Low complexity" evidence="7">
    <location>
        <begin position="55"/>
        <end position="83"/>
    </location>
</feature>
<dbReference type="GO" id="GO:0016020">
    <property type="term" value="C:membrane"/>
    <property type="evidence" value="ECO:0007669"/>
    <property type="project" value="UniProtKB-SubCell"/>
</dbReference>
<dbReference type="STRING" id="1314781.A0A165BI67"/>
<evidence type="ECO:0008006" key="14">
    <source>
        <dbReference type="Google" id="ProtNLM"/>
    </source>
</evidence>
<dbReference type="CDD" id="cd09630">
    <property type="entry name" value="CDH_like_cytochrome"/>
    <property type="match status" value="1"/>
</dbReference>
<proteinExistence type="predicted"/>
<name>A0A165BI67_EXIGL</name>
<feature type="domain" description="Cytochrome b561" evidence="11">
    <location>
        <begin position="244"/>
        <end position="455"/>
    </location>
</feature>
<dbReference type="Proteomes" id="UP000077266">
    <property type="component" value="Unassembled WGS sequence"/>
</dbReference>
<dbReference type="AlphaFoldDB" id="A0A165BI67"/>
<evidence type="ECO:0000256" key="6">
    <source>
        <dbReference type="ARBA" id="ARBA00023136"/>
    </source>
</evidence>
<keyword evidence="13" id="KW-1185">Reference proteome</keyword>
<evidence type="ECO:0000256" key="8">
    <source>
        <dbReference type="SAM" id="Phobius"/>
    </source>
</evidence>
<dbReference type="OrthoDB" id="19261at2759"/>
<evidence type="ECO:0000256" key="4">
    <source>
        <dbReference type="ARBA" id="ARBA00022982"/>
    </source>
</evidence>
<dbReference type="Pfam" id="PF16010">
    <property type="entry name" value="CDH-cyt"/>
    <property type="match status" value="1"/>
</dbReference>
<dbReference type="InterPro" id="IPR015920">
    <property type="entry name" value="Cellobiose_DH-like_cyt"/>
</dbReference>
<feature type="domain" description="DOMON" evidence="10">
    <location>
        <begin position="102"/>
        <end position="214"/>
    </location>
</feature>
<dbReference type="PROSITE" id="PS50939">
    <property type="entry name" value="CYTOCHROME_B561"/>
    <property type="match status" value="1"/>
</dbReference>
<dbReference type="PROSITE" id="PS50836">
    <property type="entry name" value="DOMON"/>
    <property type="match status" value="1"/>
</dbReference>
<feature type="signal peptide" evidence="9">
    <location>
        <begin position="1"/>
        <end position="19"/>
    </location>
</feature>
<evidence type="ECO:0000256" key="3">
    <source>
        <dbReference type="ARBA" id="ARBA00022692"/>
    </source>
</evidence>
<organism evidence="12 13">
    <name type="scientific">Exidia glandulosa HHB12029</name>
    <dbReference type="NCBI Taxonomy" id="1314781"/>
    <lineage>
        <taxon>Eukaryota</taxon>
        <taxon>Fungi</taxon>
        <taxon>Dikarya</taxon>
        <taxon>Basidiomycota</taxon>
        <taxon>Agaricomycotina</taxon>
        <taxon>Agaricomycetes</taxon>
        <taxon>Auriculariales</taxon>
        <taxon>Exidiaceae</taxon>
        <taxon>Exidia</taxon>
    </lineage>
</organism>
<dbReference type="InterPro" id="IPR006593">
    <property type="entry name" value="Cyt_b561/ferric_Rdtase_TM"/>
</dbReference>
<keyword evidence="6 8" id="KW-0472">Membrane</keyword>
<evidence type="ECO:0000256" key="9">
    <source>
        <dbReference type="SAM" id="SignalP"/>
    </source>
</evidence>
<sequence length="479" mass="51369">MRPVIHLVLWTLYASCALGRRGGRTGGDDDDDDDGRQGRDGDGDDNDDGGGGKMPELAEPASPSAVPSSPASTLSPPSSSTSAQDAVQPTPVLKGDRTCVNEIMCVGITVNGSATTFDLSPFSPDDVPGWMAIGFGEQMAGSPMIIMWANPDGSLTLSQRQAEDCVQPSVVANPPHTATVVSTASGDLMGPQPTFSFSIPTLAQDELALIWAYCDTNPGAPDTDTTITQHLDSGAFVMDVSQPLASLAAPSPSSGSSLVPGQAPMANPQARSPLDELRIYESMIKAHAVMFGIAFLVLLPSGALVARLTRTWNRFWFPAHWLIQFFLAGPLVVAAFGVAVSAVKRHRTGHFNDTHKKVGLALFILYIVQCAIGAFIHFVKSPKRARRPPQNYGHAIVGLVIFGLALYQVHLGYTFEWPVFVATSVVPHGVSIAWTIWAVGIPLLYALGLVLLPRQWRQERRLAEEKPVALEQTQQRPDM</sequence>
<protein>
    <recommendedName>
        <fullName evidence="14">CBD9-like protein</fullName>
    </recommendedName>
</protein>
<keyword evidence="9" id="KW-0732">Signal</keyword>
<feature type="transmembrane region" description="Helical" evidence="8">
    <location>
        <begin position="321"/>
        <end position="340"/>
    </location>
</feature>
<feature type="region of interest" description="Disordered" evidence="7">
    <location>
        <begin position="20"/>
        <end position="90"/>
    </location>
</feature>
<dbReference type="CDD" id="cd08760">
    <property type="entry name" value="Cyt_b561_FRRS1_like"/>
    <property type="match status" value="1"/>
</dbReference>
<dbReference type="SMART" id="SM00664">
    <property type="entry name" value="DoH"/>
    <property type="match status" value="1"/>
</dbReference>